<accession>A0A9D4V6F5</accession>
<protein>
    <submittedName>
        <fullName evidence="1">Uncharacterized protein</fullName>
    </submittedName>
</protein>
<evidence type="ECO:0000313" key="2">
    <source>
        <dbReference type="Proteomes" id="UP000886520"/>
    </source>
</evidence>
<gene>
    <name evidence="1" type="ORF">GOP47_0003869</name>
</gene>
<keyword evidence="2" id="KW-1185">Reference proteome</keyword>
<evidence type="ECO:0000313" key="1">
    <source>
        <dbReference type="EMBL" id="KAI5080686.1"/>
    </source>
</evidence>
<name>A0A9D4V6F5_ADICA</name>
<proteinExistence type="predicted"/>
<dbReference type="AlphaFoldDB" id="A0A9D4V6F5"/>
<dbReference type="EMBL" id="JABFUD020000004">
    <property type="protein sequence ID" value="KAI5080686.1"/>
    <property type="molecule type" value="Genomic_DNA"/>
</dbReference>
<reference evidence="1" key="1">
    <citation type="submission" date="2021-01" db="EMBL/GenBank/DDBJ databases">
        <title>Adiantum capillus-veneris genome.</title>
        <authorList>
            <person name="Fang Y."/>
            <person name="Liao Q."/>
        </authorList>
    </citation>
    <scope>NUCLEOTIDE SEQUENCE</scope>
    <source>
        <strain evidence="1">H3</strain>
        <tissue evidence="1">Leaf</tissue>
    </source>
</reference>
<comment type="caution">
    <text evidence="1">The sequence shown here is derived from an EMBL/GenBank/DDBJ whole genome shotgun (WGS) entry which is preliminary data.</text>
</comment>
<organism evidence="1 2">
    <name type="scientific">Adiantum capillus-veneris</name>
    <name type="common">Maidenhair fern</name>
    <dbReference type="NCBI Taxonomy" id="13818"/>
    <lineage>
        <taxon>Eukaryota</taxon>
        <taxon>Viridiplantae</taxon>
        <taxon>Streptophyta</taxon>
        <taxon>Embryophyta</taxon>
        <taxon>Tracheophyta</taxon>
        <taxon>Polypodiopsida</taxon>
        <taxon>Polypodiidae</taxon>
        <taxon>Polypodiales</taxon>
        <taxon>Pteridineae</taxon>
        <taxon>Pteridaceae</taxon>
        <taxon>Vittarioideae</taxon>
        <taxon>Adiantum</taxon>
    </lineage>
</organism>
<dbReference type="Proteomes" id="UP000886520">
    <property type="component" value="Chromosome 4"/>
</dbReference>
<sequence length="72" mass="8004">MTILSTATSSEELLPSFASNTNISDQLPTPRQQRRITRQAARALCHDILDCCLHILLLLCGEKKEDHCVVAL</sequence>